<dbReference type="GO" id="GO:0005524">
    <property type="term" value="F:ATP binding"/>
    <property type="evidence" value="ECO:0007669"/>
    <property type="project" value="UniProtKB-KW"/>
</dbReference>
<keyword evidence="2" id="KW-0813">Transport</keyword>
<evidence type="ECO:0000256" key="4">
    <source>
        <dbReference type="ARBA" id="ARBA00022840"/>
    </source>
</evidence>
<evidence type="ECO:0000256" key="2">
    <source>
        <dbReference type="ARBA" id="ARBA00022448"/>
    </source>
</evidence>
<evidence type="ECO:0000256" key="3">
    <source>
        <dbReference type="ARBA" id="ARBA00022741"/>
    </source>
</evidence>
<dbReference type="PANTHER" id="PTHR42734">
    <property type="entry name" value="METAL TRANSPORT SYSTEM ATP-BINDING PROTEIN TM_0124-RELATED"/>
    <property type="match status" value="1"/>
</dbReference>
<dbReference type="InterPro" id="IPR003439">
    <property type="entry name" value="ABC_transporter-like_ATP-bd"/>
</dbReference>
<dbReference type="EMBL" id="DRNH01000223">
    <property type="protein sequence ID" value="HFB53901.1"/>
    <property type="molecule type" value="Genomic_DNA"/>
</dbReference>
<dbReference type="InterPro" id="IPR027417">
    <property type="entry name" value="P-loop_NTPase"/>
</dbReference>
<dbReference type="AlphaFoldDB" id="A0A7C3C7I3"/>
<feature type="domain" description="ABC transporter" evidence="5">
    <location>
        <begin position="2"/>
        <end position="234"/>
    </location>
</feature>
<dbReference type="PROSITE" id="PS50893">
    <property type="entry name" value="ABC_TRANSPORTER_2"/>
    <property type="match status" value="1"/>
</dbReference>
<dbReference type="PANTHER" id="PTHR42734:SF6">
    <property type="entry name" value="MOLYBDATE IMPORT ATP-BINDING PROTEIN MOLC"/>
    <property type="match status" value="1"/>
</dbReference>
<comment type="similarity">
    <text evidence="1">Belongs to the ABC transporter superfamily.</text>
</comment>
<name>A0A7C3C7I3_9BACT</name>
<dbReference type="InterPro" id="IPR050153">
    <property type="entry name" value="Metal_Ion_Import_ABC"/>
</dbReference>
<dbReference type="Gene3D" id="3.40.50.300">
    <property type="entry name" value="P-loop containing nucleotide triphosphate hydrolases"/>
    <property type="match status" value="1"/>
</dbReference>
<organism evidence="6">
    <name type="scientific">Sulfurimonas autotrophica</name>
    <dbReference type="NCBI Taxonomy" id="202747"/>
    <lineage>
        <taxon>Bacteria</taxon>
        <taxon>Pseudomonadati</taxon>
        <taxon>Campylobacterota</taxon>
        <taxon>Epsilonproteobacteria</taxon>
        <taxon>Campylobacterales</taxon>
        <taxon>Sulfurimonadaceae</taxon>
        <taxon>Sulfurimonas</taxon>
    </lineage>
</organism>
<dbReference type="Pfam" id="PF00005">
    <property type="entry name" value="ABC_tran"/>
    <property type="match status" value="1"/>
</dbReference>
<gene>
    <name evidence="6" type="ORF">ENJ67_04140</name>
</gene>
<evidence type="ECO:0000259" key="5">
    <source>
        <dbReference type="PROSITE" id="PS50893"/>
    </source>
</evidence>
<protein>
    <submittedName>
        <fullName evidence="6">ABC transporter ATP-binding protein</fullName>
    </submittedName>
</protein>
<reference evidence="6" key="1">
    <citation type="journal article" date="2020" name="mSystems">
        <title>Genome- and Community-Level Interaction Insights into Carbon Utilization and Element Cycling Functions of Hydrothermarchaeota in Hydrothermal Sediment.</title>
        <authorList>
            <person name="Zhou Z."/>
            <person name="Liu Y."/>
            <person name="Xu W."/>
            <person name="Pan J."/>
            <person name="Luo Z.H."/>
            <person name="Li M."/>
        </authorList>
    </citation>
    <scope>NUCLEOTIDE SEQUENCE [LARGE SCALE GENOMIC DNA]</scope>
    <source>
        <strain evidence="6">HyVt-507</strain>
    </source>
</reference>
<proteinExistence type="inferred from homology"/>
<keyword evidence="3" id="KW-0547">Nucleotide-binding</keyword>
<dbReference type="SUPFAM" id="SSF52540">
    <property type="entry name" value="P-loop containing nucleoside triphosphate hydrolases"/>
    <property type="match status" value="1"/>
</dbReference>
<evidence type="ECO:0000256" key="1">
    <source>
        <dbReference type="ARBA" id="ARBA00005417"/>
    </source>
</evidence>
<comment type="caution">
    <text evidence="6">The sequence shown here is derived from an EMBL/GenBank/DDBJ whole genome shotgun (WGS) entry which is preliminary data.</text>
</comment>
<accession>A0A7C3C7I3</accession>
<dbReference type="Proteomes" id="UP000886390">
    <property type="component" value="Unassembled WGS sequence"/>
</dbReference>
<dbReference type="InterPro" id="IPR003593">
    <property type="entry name" value="AAA+_ATPase"/>
</dbReference>
<keyword evidence="4 6" id="KW-0067">ATP-binding</keyword>
<sequence length="241" mass="26848">MIELQNLSCSYDEKVILKDISLKITTHLTVLGPNGAGKSTLAKALCNLIAYDGEILIDAKNLQAYAAKELAKKIAYIPTKLEFFDEFLTLEEFVLLGRFAHKESFLDYSDTDRSIAAANIALLGLKELSSHLLSELSSGETALALIAQALTQESQIIIFDEPTANLDPKNSKIIARHIKNLKQTHQTVLITHDLHLANFIASPVLFLKKQQAHYFEDDFFNDANLSKLYDVNIKSLAVHYA</sequence>
<dbReference type="SMART" id="SM00382">
    <property type="entry name" value="AAA"/>
    <property type="match status" value="1"/>
</dbReference>
<evidence type="ECO:0000313" key="6">
    <source>
        <dbReference type="EMBL" id="HFB53901.1"/>
    </source>
</evidence>
<dbReference type="GO" id="GO:0016887">
    <property type="term" value="F:ATP hydrolysis activity"/>
    <property type="evidence" value="ECO:0007669"/>
    <property type="project" value="InterPro"/>
</dbReference>